<feature type="transmembrane region" description="Helical" evidence="1">
    <location>
        <begin position="385"/>
        <end position="406"/>
    </location>
</feature>
<feature type="transmembrane region" description="Helical" evidence="1">
    <location>
        <begin position="450"/>
        <end position="468"/>
    </location>
</feature>
<feature type="transmembrane region" description="Helical" evidence="1">
    <location>
        <begin position="996"/>
        <end position="1019"/>
    </location>
</feature>
<dbReference type="Gene3D" id="3.30.70.1430">
    <property type="entry name" value="Multidrug efflux transporter AcrB pore domain"/>
    <property type="match status" value="2"/>
</dbReference>
<protein>
    <submittedName>
        <fullName evidence="2">Efflux RND transporter permease subunit</fullName>
    </submittedName>
</protein>
<feature type="transmembrane region" description="Helical" evidence="1">
    <location>
        <begin position="508"/>
        <end position="525"/>
    </location>
</feature>
<keyword evidence="1" id="KW-0812">Transmembrane</keyword>
<dbReference type="GO" id="GO:0042910">
    <property type="term" value="F:xenobiotic transmembrane transporter activity"/>
    <property type="evidence" value="ECO:0007669"/>
    <property type="project" value="TreeGrafter"/>
</dbReference>
<dbReference type="GO" id="GO:0005886">
    <property type="term" value="C:plasma membrane"/>
    <property type="evidence" value="ECO:0007669"/>
    <property type="project" value="TreeGrafter"/>
</dbReference>
<dbReference type="Gene3D" id="3.30.2090.10">
    <property type="entry name" value="Multidrug efflux transporter AcrB TolC docking domain, DN and DC subdomains"/>
    <property type="match status" value="2"/>
</dbReference>
<dbReference type="PANTHER" id="PTHR32063:SF0">
    <property type="entry name" value="SWARMING MOTILITY PROTEIN SWRC"/>
    <property type="match status" value="1"/>
</dbReference>
<dbReference type="InterPro" id="IPR001036">
    <property type="entry name" value="Acrflvin-R"/>
</dbReference>
<dbReference type="EMBL" id="JACSIT010000098">
    <property type="protein sequence ID" value="MBC6994441.1"/>
    <property type="molecule type" value="Genomic_DNA"/>
</dbReference>
<proteinExistence type="predicted"/>
<dbReference type="RefSeq" id="WP_187466515.1">
    <property type="nucleotide sequence ID" value="NZ_JACSIT010000098.1"/>
</dbReference>
<gene>
    <name evidence="2" type="ORF">H9S92_09715</name>
</gene>
<accession>A0A923PMK2</accession>
<feature type="transmembrane region" description="Helical" evidence="1">
    <location>
        <begin position="897"/>
        <end position="917"/>
    </location>
</feature>
<evidence type="ECO:0000313" key="3">
    <source>
        <dbReference type="Proteomes" id="UP000650081"/>
    </source>
</evidence>
<feature type="transmembrane region" description="Helical" evidence="1">
    <location>
        <begin position="971"/>
        <end position="990"/>
    </location>
</feature>
<evidence type="ECO:0000256" key="1">
    <source>
        <dbReference type="SAM" id="Phobius"/>
    </source>
</evidence>
<keyword evidence="1" id="KW-1133">Transmembrane helix</keyword>
<keyword evidence="1" id="KW-0472">Membrane</keyword>
<comment type="caution">
    <text evidence="2">The sequence shown here is derived from an EMBL/GenBank/DDBJ whole genome shotgun (WGS) entry which is preliminary data.</text>
</comment>
<dbReference type="SUPFAM" id="SSF82693">
    <property type="entry name" value="Multidrug efflux transporter AcrB pore domain, PN1, PN2, PC1 and PC2 subdomains"/>
    <property type="match status" value="2"/>
</dbReference>
<dbReference type="Gene3D" id="1.20.1640.10">
    <property type="entry name" value="Multidrug efflux transporter AcrB transmembrane domain"/>
    <property type="match status" value="3"/>
</dbReference>
<dbReference type="InterPro" id="IPR027463">
    <property type="entry name" value="AcrB_DN_DC_subdom"/>
</dbReference>
<dbReference type="AlphaFoldDB" id="A0A923PMK2"/>
<evidence type="ECO:0000313" key="2">
    <source>
        <dbReference type="EMBL" id="MBC6994441.1"/>
    </source>
</evidence>
<feature type="transmembrane region" description="Helical" evidence="1">
    <location>
        <begin position="871"/>
        <end position="890"/>
    </location>
</feature>
<organism evidence="2 3">
    <name type="scientific">Neolewinella lacunae</name>
    <dbReference type="NCBI Taxonomy" id="1517758"/>
    <lineage>
        <taxon>Bacteria</taxon>
        <taxon>Pseudomonadati</taxon>
        <taxon>Bacteroidota</taxon>
        <taxon>Saprospiria</taxon>
        <taxon>Saprospirales</taxon>
        <taxon>Lewinellaceae</taxon>
        <taxon>Neolewinella</taxon>
    </lineage>
</organism>
<dbReference type="SUPFAM" id="SSF82866">
    <property type="entry name" value="Multidrug efflux transporter AcrB transmembrane domain"/>
    <property type="match status" value="2"/>
</dbReference>
<dbReference type="Pfam" id="PF00873">
    <property type="entry name" value="ACR_tran"/>
    <property type="match status" value="2"/>
</dbReference>
<name>A0A923PMK2_9BACT</name>
<dbReference type="Gene3D" id="3.30.70.1320">
    <property type="entry name" value="Multidrug efflux transporter AcrB pore domain like"/>
    <property type="match status" value="1"/>
</dbReference>
<feature type="transmembrane region" description="Helical" evidence="1">
    <location>
        <begin position="360"/>
        <end position="379"/>
    </location>
</feature>
<feature type="transmembrane region" description="Helical" evidence="1">
    <location>
        <begin position="337"/>
        <end position="353"/>
    </location>
</feature>
<reference evidence="2" key="1">
    <citation type="submission" date="2020-08" db="EMBL/GenBank/DDBJ databases">
        <title>Lewinella bacteria from marine environments.</title>
        <authorList>
            <person name="Zhong Y."/>
        </authorList>
    </citation>
    <scope>NUCLEOTIDE SEQUENCE</scope>
    <source>
        <strain evidence="2">KCTC 42187</strain>
    </source>
</reference>
<sequence>MRAYPTVLFLSALALIGYLLLPQLSIRWQPSNGTATLRISYAWAGANPEALEQQVTAPLEAAFALVTDVEKIASVSRQGQGSITLDVRRDADGDFVRFNVASQIRRLYPQLPPGLSYPVIDYAPADNEDQTESPVLTYALSGPAEATELYRYASEDLAPRLSLVPGLNRLAVSGGNRLHWRIALRPQAMAAAGLSADALQAFLQTYFARQGLGFLHEGTEQLYAFLAESQSADSLTAADWRAIPIPSPRGRQLRLGDLASVAELPLPATSHYRINGQNSVRLLAFANNNANRLALSNDLRTCVRALSNTLRPGYTLRLEDDATGYLRAELAKTRQRTVLSLGILLLFVLLAYRSWRRLGVVLYSLAVNLGLAFGLYWLLGVELNLYAFAGIAVSFGIMIDNVIIAIDGLRRPGGGPVAPAIIGATLTTLASLSVIWFLSEELRIQLFELARVMAINLSTSVLVALTLVPGLERKSSGSQAAALPAPPDAAAPARYERLLGFLLRFRKTVLFLTILAFGIPIWWLPRQVEGWTLYNDTIGSDFYQDQLRPPLNKILGGSFRLFSYYVYEGSGYRPPEETHLYVNAALPDGATLEQLNDVMLRVEAYLGRFSDRIEQFTTQVYSGQNARLEISFPDNGRDGFPYTLKNRLTAYAVNFGGVKWNIYGVGQSFSNDSYNSPSFSAITLRGYNQAGLDAQAAKLAEMLLAHPRIQEVNTDANLNWWEKDRYQYLLSVQQPALARQRLAINDLRSALAWFDQNQQPDFYLRSGVPVALVAENTQGYDRWRLENWSVPQDSGQLHFPTLAKLEKRIAPQALHKEDQQYLRLVTYEYLGSARFGVIHRDACLDTLRAAMPLGFTAEVSQYTYHSEARQLSGLMGLAIVLIFLICAILFESLRQAFNIVLLIPISCIGIFLTFYLFNVRLDQGGYTSFLLVTGLAVNGLILIVNEFNHLRKQYPAWPETRLYALAVRHKATPIVLTVLSTSAGLFPFLLGGRNEVFWHALAAGTIGGLFFSLLVMAVISPAFFLRRSRPALNPDLESGAT</sequence>
<dbReference type="Gene3D" id="3.30.70.1440">
    <property type="entry name" value="Multidrug efflux transporter AcrB pore domain"/>
    <property type="match status" value="1"/>
</dbReference>
<dbReference type="SUPFAM" id="SSF82714">
    <property type="entry name" value="Multidrug efflux transporter AcrB TolC docking domain, DN and DC subdomains"/>
    <property type="match status" value="1"/>
</dbReference>
<feature type="transmembrane region" description="Helical" evidence="1">
    <location>
        <begin position="418"/>
        <end position="438"/>
    </location>
</feature>
<feature type="transmembrane region" description="Helical" evidence="1">
    <location>
        <begin position="929"/>
        <end position="950"/>
    </location>
</feature>
<dbReference type="PANTHER" id="PTHR32063">
    <property type="match status" value="1"/>
</dbReference>
<dbReference type="Proteomes" id="UP000650081">
    <property type="component" value="Unassembled WGS sequence"/>
</dbReference>
<keyword evidence="3" id="KW-1185">Reference proteome</keyword>